<dbReference type="Gene3D" id="3.40.50.1240">
    <property type="entry name" value="Phosphoglycerate mutase-like"/>
    <property type="match status" value="1"/>
</dbReference>
<keyword evidence="4" id="KW-1185">Reference proteome</keyword>
<evidence type="ECO:0000313" key="4">
    <source>
        <dbReference type="Proteomes" id="UP000181956"/>
    </source>
</evidence>
<dbReference type="SMART" id="SM00855">
    <property type="entry name" value="PGAM"/>
    <property type="match status" value="1"/>
</dbReference>
<dbReference type="Pfam" id="PF00300">
    <property type="entry name" value="His_Phos_1"/>
    <property type="match status" value="1"/>
</dbReference>
<dbReference type="Proteomes" id="UP000181956">
    <property type="component" value="Chromosome I"/>
</dbReference>
<sequence>MTTFGIVRHGQTEWNAQKRIQGRTDIPLNDTGRAQAAATGAALRAAQVEHGAWDAIVSSPLSRAHETALIIAAELGLSSPELVPALAERAHGEIEGLSFAERTERFPDGSAVPGLETRDEVLDRTLPSLEELAGRFPGGRVLVVSHGGVISSLMHHSSGGEIAAPGRMIQNGSVQEFRWGLGGLSMRGVA</sequence>
<dbReference type="PROSITE" id="PS00175">
    <property type="entry name" value="PG_MUTASE"/>
    <property type="match status" value="1"/>
</dbReference>
<dbReference type="STRING" id="412690.SAMN04489834_2033"/>
<dbReference type="CDD" id="cd07067">
    <property type="entry name" value="HP_PGM_like"/>
    <property type="match status" value="1"/>
</dbReference>
<dbReference type="AlphaFoldDB" id="A0A1H1UL98"/>
<dbReference type="InterPro" id="IPR013078">
    <property type="entry name" value="His_Pase_superF_clade-1"/>
</dbReference>
<dbReference type="GO" id="GO:0005737">
    <property type="term" value="C:cytoplasm"/>
    <property type="evidence" value="ECO:0007669"/>
    <property type="project" value="TreeGrafter"/>
</dbReference>
<name>A0A1H1UL98_9MICO</name>
<dbReference type="OrthoDB" id="4697614at2"/>
<dbReference type="SUPFAM" id="SSF53254">
    <property type="entry name" value="Phosphoglycerate mutase-like"/>
    <property type="match status" value="1"/>
</dbReference>
<organism evidence="3 4">
    <name type="scientific">Microterricola viridarii</name>
    <dbReference type="NCBI Taxonomy" id="412690"/>
    <lineage>
        <taxon>Bacteria</taxon>
        <taxon>Bacillati</taxon>
        <taxon>Actinomycetota</taxon>
        <taxon>Actinomycetes</taxon>
        <taxon>Micrococcales</taxon>
        <taxon>Microbacteriaceae</taxon>
        <taxon>Microterricola</taxon>
    </lineage>
</organism>
<reference evidence="4" key="1">
    <citation type="submission" date="2016-10" db="EMBL/GenBank/DDBJ databases">
        <authorList>
            <person name="Varghese N."/>
            <person name="Submissions S."/>
        </authorList>
    </citation>
    <scope>NUCLEOTIDE SEQUENCE [LARGE SCALE GENOMIC DNA]</scope>
    <source>
        <strain evidence="4">DSM 21772</strain>
    </source>
</reference>
<dbReference type="GO" id="GO:0016791">
    <property type="term" value="F:phosphatase activity"/>
    <property type="evidence" value="ECO:0007669"/>
    <property type="project" value="TreeGrafter"/>
</dbReference>
<feature type="active site" description="Tele-phosphohistidine intermediate" evidence="1">
    <location>
        <position position="9"/>
    </location>
</feature>
<dbReference type="PANTHER" id="PTHR48100">
    <property type="entry name" value="BROAD-SPECIFICITY PHOSPHATASE YOR283W-RELATED"/>
    <property type="match status" value="1"/>
</dbReference>
<feature type="binding site" evidence="2">
    <location>
        <begin position="8"/>
        <end position="15"/>
    </location>
    <ligand>
        <name>substrate</name>
    </ligand>
</feature>
<dbReference type="InterPro" id="IPR001345">
    <property type="entry name" value="PG/BPGM_mutase_AS"/>
</dbReference>
<dbReference type="RefSeq" id="WP_083363934.1">
    <property type="nucleotide sequence ID" value="NZ_LT629742.1"/>
</dbReference>
<proteinExistence type="predicted"/>
<feature type="active site" description="Proton donor/acceptor" evidence="1">
    <location>
        <position position="88"/>
    </location>
</feature>
<evidence type="ECO:0000313" key="3">
    <source>
        <dbReference type="EMBL" id="SDS73071.1"/>
    </source>
</evidence>
<dbReference type="InterPro" id="IPR050275">
    <property type="entry name" value="PGM_Phosphatase"/>
</dbReference>
<dbReference type="EMBL" id="LT629742">
    <property type="protein sequence ID" value="SDS73071.1"/>
    <property type="molecule type" value="Genomic_DNA"/>
</dbReference>
<evidence type="ECO:0000256" key="2">
    <source>
        <dbReference type="PIRSR" id="PIRSR613078-2"/>
    </source>
</evidence>
<dbReference type="InterPro" id="IPR029033">
    <property type="entry name" value="His_PPase_superfam"/>
</dbReference>
<dbReference type="PANTHER" id="PTHR48100:SF59">
    <property type="entry name" value="ADENOSYLCOBALAMIN_ALPHA-RIBAZOLE PHOSPHATASE"/>
    <property type="match status" value="1"/>
</dbReference>
<evidence type="ECO:0000256" key="1">
    <source>
        <dbReference type="PIRSR" id="PIRSR613078-1"/>
    </source>
</evidence>
<gene>
    <name evidence="3" type="ORF">SAMN04489834_2033</name>
</gene>
<accession>A0A1H1UL98</accession>
<feature type="binding site" evidence="2">
    <location>
        <position position="63"/>
    </location>
    <ligand>
        <name>substrate</name>
    </ligand>
</feature>
<protein>
    <submittedName>
        <fullName evidence="3">Probable phosphoglycerate mutase</fullName>
    </submittedName>
</protein>